<dbReference type="RefSeq" id="WP_073338968.1">
    <property type="nucleotide sequence ID" value="NZ_FQXM01000015.1"/>
</dbReference>
<dbReference type="EMBL" id="FQXM01000015">
    <property type="protein sequence ID" value="SHH83328.1"/>
    <property type="molecule type" value="Genomic_DNA"/>
</dbReference>
<evidence type="ECO:0000259" key="1">
    <source>
        <dbReference type="Pfam" id="PF01973"/>
    </source>
</evidence>
<dbReference type="PANTHER" id="PTHR41786:SF1">
    <property type="entry name" value="6-HYDROXYMETHYLPTERIN DIPHOSPHOKINASE MPTE-LIKE DOMAIN-CONTAINING PROTEIN"/>
    <property type="match status" value="1"/>
</dbReference>
<dbReference type="Proteomes" id="UP000184447">
    <property type="component" value="Unassembled WGS sequence"/>
</dbReference>
<organism evidence="3 4">
    <name type="scientific">Clostridium grantii DSM 8605</name>
    <dbReference type="NCBI Taxonomy" id="1121316"/>
    <lineage>
        <taxon>Bacteria</taxon>
        <taxon>Bacillati</taxon>
        <taxon>Bacillota</taxon>
        <taxon>Clostridia</taxon>
        <taxon>Eubacteriales</taxon>
        <taxon>Clostridiaceae</taxon>
        <taxon>Clostridium</taxon>
    </lineage>
</organism>
<name>A0A1M5W7C7_9CLOT</name>
<dbReference type="InterPro" id="IPR002826">
    <property type="entry name" value="MptE-like"/>
</dbReference>
<dbReference type="AlphaFoldDB" id="A0A1M5W7C7"/>
<dbReference type="Pfam" id="PF20157">
    <property type="entry name" value="Maf_flag10_N"/>
    <property type="match status" value="1"/>
</dbReference>
<accession>A0A1M5W7C7</accession>
<dbReference type="Pfam" id="PF01973">
    <property type="entry name" value="MptE-like"/>
    <property type="match status" value="1"/>
</dbReference>
<evidence type="ECO:0000259" key="2">
    <source>
        <dbReference type="Pfam" id="PF20157"/>
    </source>
</evidence>
<evidence type="ECO:0000313" key="4">
    <source>
        <dbReference type="Proteomes" id="UP000184447"/>
    </source>
</evidence>
<proteinExistence type="predicted"/>
<feature type="domain" description="6-hydroxymethylpterin diphosphokinase MptE-like" evidence="1">
    <location>
        <begin position="206"/>
        <end position="375"/>
    </location>
</feature>
<dbReference type="PANTHER" id="PTHR41786">
    <property type="entry name" value="MOTILITY ACCESSORY FACTOR MAF"/>
    <property type="match status" value="1"/>
</dbReference>
<dbReference type="STRING" id="1121316.SAMN02745207_02722"/>
<feature type="domain" description="Glycosyltransferase Maf N-terminal" evidence="2">
    <location>
        <begin position="70"/>
        <end position="160"/>
    </location>
</feature>
<sequence>MTIYEKNLEFFKNYLDVVYKTITEEKNNYDTIIEDIEDNMNCIVQNQDTRCFIHSIYSKDREIKEAFENADFEGSILVIFGLGFGNSMKYISENFKELKELIIIEPDLNLFRRILKSIDISDIQKFFLGKNVTFIINKTEELTSEALTNKLNKSANLKLEFIENIAYKSLYNGYIGNVKEGFIKSIRQIKTNVATNDSSKEMWASNIIKNIMIKPDSNLESFIDKFENKTAIIVSAGPSLNKNIHLLKKVKDKAIIFAPGSAIKILDSYGIVPDFRFAMDAWESENRVFTDINTSSTALVYSNSIYDEILPSYKGKKINMVLNTDFLSKYIYNKLKISVVEINSGYSIANVVLSVVAKMRFKKVIFMGQDLCYTNGELYAKGSWTKEKMEGREGLIKTKDIYGEDVYTISPFLSMKYLFENIIASNFNIEYINATEGGLRLEGATNKKFEECLIDLNKSENIEDIKKSVFMGNKNEDYENRTFHILLDIQKECEQILQINNERLKKIKRLSRYIEKGMGINKLYMELENIDKYNEKLNEGEFYKEVIIPVLRDTFYAIESNYGYNGEDKQKIVISKETIWEGYSSQVDKYLRLLMSLIDEVKNKFIKFE</sequence>
<reference evidence="3 4" key="1">
    <citation type="submission" date="2016-11" db="EMBL/GenBank/DDBJ databases">
        <authorList>
            <person name="Jaros S."/>
            <person name="Januszkiewicz K."/>
            <person name="Wedrychowicz H."/>
        </authorList>
    </citation>
    <scope>NUCLEOTIDE SEQUENCE [LARGE SCALE GENOMIC DNA]</scope>
    <source>
        <strain evidence="3 4">DSM 8605</strain>
    </source>
</reference>
<dbReference type="InterPro" id="IPR045376">
    <property type="entry name" value="Maf_N"/>
</dbReference>
<protein>
    <submittedName>
        <fullName evidence="3">Uncharacterized conserved protein</fullName>
    </submittedName>
</protein>
<gene>
    <name evidence="3" type="ORF">SAMN02745207_02722</name>
</gene>
<dbReference type="OrthoDB" id="5291305at2"/>
<keyword evidence="4" id="KW-1185">Reference proteome</keyword>
<evidence type="ECO:0000313" key="3">
    <source>
        <dbReference type="EMBL" id="SHH83328.1"/>
    </source>
</evidence>